<feature type="non-terminal residue" evidence="1">
    <location>
        <position position="1"/>
    </location>
</feature>
<dbReference type="AlphaFoldDB" id="A0A2T4Y6P8"/>
<organism evidence="1 2">
    <name type="scientific">Phreatobacter oligotrophus</name>
    <dbReference type="NCBI Taxonomy" id="1122261"/>
    <lineage>
        <taxon>Bacteria</taxon>
        <taxon>Pseudomonadati</taxon>
        <taxon>Pseudomonadota</taxon>
        <taxon>Alphaproteobacteria</taxon>
        <taxon>Hyphomicrobiales</taxon>
        <taxon>Phreatobacteraceae</taxon>
        <taxon>Phreatobacter</taxon>
    </lineage>
</organism>
<comment type="caution">
    <text evidence="1">The sequence shown here is derived from an EMBL/GenBank/DDBJ whole genome shotgun (WGS) entry which is preliminary data.</text>
</comment>
<protein>
    <submittedName>
        <fullName evidence="1">Uncharacterized protein</fullName>
    </submittedName>
</protein>
<sequence>RLAREGALVVWHPSDRAMLARLRELVPDLEADGYAYAPPAIRGGAPTRLAYAVIEPEPVDYEY</sequence>
<proteinExistence type="predicted"/>
<accession>A0A2T4Y6P8</accession>
<dbReference type="RefSeq" id="WP_170118380.1">
    <property type="nucleotide sequence ID" value="NZ_PZZL01000049.1"/>
</dbReference>
<reference evidence="1 2" key="1">
    <citation type="submission" date="2018-04" db="EMBL/GenBank/DDBJ databases">
        <title>Genomic Encyclopedia of Archaeal and Bacterial Type Strains, Phase II (KMG-II): from individual species to whole genera.</title>
        <authorList>
            <person name="Goeker M."/>
        </authorList>
    </citation>
    <scope>NUCLEOTIDE SEQUENCE [LARGE SCALE GENOMIC DNA]</scope>
    <source>
        <strain evidence="1 2">DSM 25521</strain>
    </source>
</reference>
<gene>
    <name evidence="1" type="ORF">C8P69_1491</name>
</gene>
<dbReference type="Proteomes" id="UP000241808">
    <property type="component" value="Unassembled WGS sequence"/>
</dbReference>
<name>A0A2T4Y6P8_9HYPH</name>
<evidence type="ECO:0000313" key="1">
    <source>
        <dbReference type="EMBL" id="PTM38485.1"/>
    </source>
</evidence>
<dbReference type="EMBL" id="PZZL01000049">
    <property type="protein sequence ID" value="PTM38485.1"/>
    <property type="molecule type" value="Genomic_DNA"/>
</dbReference>
<evidence type="ECO:0000313" key="2">
    <source>
        <dbReference type="Proteomes" id="UP000241808"/>
    </source>
</evidence>
<keyword evidence="2" id="KW-1185">Reference proteome</keyword>